<feature type="compositionally biased region" description="Basic and acidic residues" evidence="4">
    <location>
        <begin position="17"/>
        <end position="27"/>
    </location>
</feature>
<proteinExistence type="predicted"/>
<evidence type="ECO:0000256" key="4">
    <source>
        <dbReference type="SAM" id="MobiDB-lite"/>
    </source>
</evidence>
<dbReference type="EMBL" id="CAJVCH010165074">
    <property type="protein sequence ID" value="CAG7728553.1"/>
    <property type="molecule type" value="Genomic_DNA"/>
</dbReference>
<evidence type="ECO:0000256" key="2">
    <source>
        <dbReference type="ARBA" id="ARBA00022884"/>
    </source>
</evidence>
<dbReference type="PROSITE" id="PS51462">
    <property type="entry name" value="NUDIX"/>
    <property type="match status" value="1"/>
</dbReference>
<keyword evidence="3" id="KW-0539">Nucleus</keyword>
<evidence type="ECO:0000259" key="5">
    <source>
        <dbReference type="PROSITE" id="PS51462"/>
    </source>
</evidence>
<keyword evidence="2" id="KW-0694">RNA-binding</keyword>
<feature type="domain" description="Nudix hydrolase" evidence="5">
    <location>
        <begin position="72"/>
        <end position="229"/>
    </location>
</feature>
<comment type="caution">
    <text evidence="6">The sequence shown here is derived from an EMBL/GenBank/DDBJ whole genome shotgun (WGS) entry which is preliminary data.</text>
</comment>
<comment type="subcellular location">
    <subcellularLocation>
        <location evidence="1">Nucleus</location>
    </subcellularLocation>
</comment>
<dbReference type="PANTHER" id="PTHR31699:SF1">
    <property type="entry name" value="U8 SNORNA-DECAPPING ENZYME"/>
    <property type="match status" value="1"/>
</dbReference>
<dbReference type="GO" id="GO:0005634">
    <property type="term" value="C:nucleus"/>
    <property type="evidence" value="ECO:0007669"/>
    <property type="project" value="UniProtKB-SubCell"/>
</dbReference>
<dbReference type="PANTHER" id="PTHR31699">
    <property type="entry name" value="NUDIX T16 FAMILY MEMBER"/>
    <property type="match status" value="1"/>
</dbReference>
<feature type="region of interest" description="Disordered" evidence="4">
    <location>
        <begin position="1"/>
        <end position="59"/>
    </location>
</feature>
<dbReference type="GO" id="GO:0030515">
    <property type="term" value="F:snoRNA binding"/>
    <property type="evidence" value="ECO:0007669"/>
    <property type="project" value="TreeGrafter"/>
</dbReference>
<keyword evidence="7" id="KW-1185">Reference proteome</keyword>
<dbReference type="GO" id="GO:1990174">
    <property type="term" value="F:phosphodiesterase decapping endonuclease activity"/>
    <property type="evidence" value="ECO:0007669"/>
    <property type="project" value="TreeGrafter"/>
</dbReference>
<dbReference type="AlphaFoldDB" id="A0A8J2NVZ7"/>
<sequence length="265" mass="30331">MNFSILKSFGPGRKNSRKMERQNEQGDRTPAGGAKGGKKSTLNTRMNHNESKKESPELGKDISFEASLQEKDHAHAVHCMVWAKWEDHFVIEEFVPHAAILMQVRFDGCIGFPGGMVDEDITGIPIHQAKEKVISAVTRELAEEMNVDFTRHVITKEDYMFTHRHPSKKLFLHFFTFEMSLDSLREIENMALKSMDFGNEVMGILRVPLYTMNDGYRGFPAFLNQNFIQCSRQQLLLSLDAKKILTKNEIDEAVSSSRLNRTNYV</sequence>
<dbReference type="InterPro" id="IPR054754">
    <property type="entry name" value="NudT16"/>
</dbReference>
<accession>A0A8J2NVZ7</accession>
<reference evidence="6" key="1">
    <citation type="submission" date="2021-06" db="EMBL/GenBank/DDBJ databases">
        <authorList>
            <person name="Hodson N. C."/>
            <person name="Mongue J. A."/>
            <person name="Jaron S. K."/>
        </authorList>
    </citation>
    <scope>NUCLEOTIDE SEQUENCE</scope>
</reference>
<dbReference type="GO" id="GO:0006402">
    <property type="term" value="P:mRNA catabolic process"/>
    <property type="evidence" value="ECO:0007669"/>
    <property type="project" value="TreeGrafter"/>
</dbReference>
<evidence type="ECO:0000256" key="1">
    <source>
        <dbReference type="ARBA" id="ARBA00004123"/>
    </source>
</evidence>
<dbReference type="GO" id="GO:0016077">
    <property type="term" value="P:sno(s)RNA catabolic process"/>
    <property type="evidence" value="ECO:0007669"/>
    <property type="project" value="TreeGrafter"/>
</dbReference>
<organism evidence="6 7">
    <name type="scientific">Allacma fusca</name>
    <dbReference type="NCBI Taxonomy" id="39272"/>
    <lineage>
        <taxon>Eukaryota</taxon>
        <taxon>Metazoa</taxon>
        <taxon>Ecdysozoa</taxon>
        <taxon>Arthropoda</taxon>
        <taxon>Hexapoda</taxon>
        <taxon>Collembola</taxon>
        <taxon>Symphypleona</taxon>
        <taxon>Sminthuridae</taxon>
        <taxon>Allacma</taxon>
    </lineage>
</organism>
<dbReference type="OrthoDB" id="5950381at2759"/>
<evidence type="ECO:0000313" key="7">
    <source>
        <dbReference type="Proteomes" id="UP000708208"/>
    </source>
</evidence>
<name>A0A8J2NVZ7_9HEXA</name>
<gene>
    <name evidence="6" type="ORF">AFUS01_LOCUS17322</name>
</gene>
<dbReference type="Pfam" id="PF22327">
    <property type="entry name" value="Nudt16-like"/>
    <property type="match status" value="1"/>
</dbReference>
<feature type="compositionally biased region" description="Basic and acidic residues" evidence="4">
    <location>
        <begin position="47"/>
        <end position="59"/>
    </location>
</feature>
<evidence type="ECO:0000256" key="3">
    <source>
        <dbReference type="ARBA" id="ARBA00023242"/>
    </source>
</evidence>
<dbReference type="Proteomes" id="UP000708208">
    <property type="component" value="Unassembled WGS sequence"/>
</dbReference>
<protein>
    <recommendedName>
        <fullName evidence="5">Nudix hydrolase domain-containing protein</fullName>
    </recommendedName>
</protein>
<dbReference type="InterPro" id="IPR000086">
    <property type="entry name" value="NUDIX_hydrolase_dom"/>
</dbReference>
<evidence type="ECO:0000313" key="6">
    <source>
        <dbReference type="EMBL" id="CAG7728553.1"/>
    </source>
</evidence>